<dbReference type="GO" id="GO:0016491">
    <property type="term" value="F:oxidoreductase activity"/>
    <property type="evidence" value="ECO:0007669"/>
    <property type="project" value="InterPro"/>
</dbReference>
<dbReference type="RefSeq" id="WP_015819453.1">
    <property type="nucleotide sequence ID" value="NC_012997.1"/>
</dbReference>
<organism evidence="2 3">
    <name type="scientific">Teredinibacter turnerae (strain ATCC 39867 / T7901)</name>
    <dbReference type="NCBI Taxonomy" id="377629"/>
    <lineage>
        <taxon>Bacteria</taxon>
        <taxon>Pseudomonadati</taxon>
        <taxon>Pseudomonadota</taxon>
        <taxon>Gammaproteobacteria</taxon>
        <taxon>Cellvibrionales</taxon>
        <taxon>Cellvibrionaceae</taxon>
        <taxon>Teredinibacter</taxon>
    </lineage>
</organism>
<accession>C5BMU5</accession>
<dbReference type="GO" id="GO:0016209">
    <property type="term" value="F:antioxidant activity"/>
    <property type="evidence" value="ECO:0007669"/>
    <property type="project" value="InterPro"/>
</dbReference>
<dbReference type="HOGENOM" id="CLU_076204_1_0_6"/>
<dbReference type="PROSITE" id="PS51352">
    <property type="entry name" value="THIOREDOXIN_2"/>
    <property type="match status" value="1"/>
</dbReference>
<name>C5BMU5_TERTT</name>
<proteinExistence type="predicted"/>
<dbReference type="Gene3D" id="3.40.30.10">
    <property type="entry name" value="Glutaredoxin"/>
    <property type="match status" value="1"/>
</dbReference>
<dbReference type="CDD" id="cd02969">
    <property type="entry name" value="PRX_like1"/>
    <property type="match status" value="1"/>
</dbReference>
<dbReference type="GO" id="GO:0016853">
    <property type="term" value="F:isomerase activity"/>
    <property type="evidence" value="ECO:0007669"/>
    <property type="project" value="UniProtKB-KW"/>
</dbReference>
<reference evidence="2 3" key="1">
    <citation type="journal article" date="2009" name="PLoS ONE">
        <title>The complete genome of Teredinibacter turnerae T7901: an intracellular endosymbiont of marine wood-boring bivalves (shipworms).</title>
        <authorList>
            <person name="Yang J.C."/>
            <person name="Madupu R."/>
            <person name="Durkin A.S."/>
            <person name="Ekborg N.A."/>
            <person name="Pedamallu C.S."/>
            <person name="Hostetler J.B."/>
            <person name="Radune D."/>
            <person name="Toms B.S."/>
            <person name="Henrissat B."/>
            <person name="Coutinho P.M."/>
            <person name="Schwarz S."/>
            <person name="Field L."/>
            <person name="Trindade-Silva A.E."/>
            <person name="Soares C.A.G."/>
            <person name="Elshahawi S."/>
            <person name="Hanora A."/>
            <person name="Schmidt E.W."/>
            <person name="Haygood M.G."/>
            <person name="Posfai J."/>
            <person name="Benner J."/>
            <person name="Madinger C."/>
            <person name="Nove J."/>
            <person name="Anton B."/>
            <person name="Chaudhary K."/>
            <person name="Foster J."/>
            <person name="Holman A."/>
            <person name="Kumar S."/>
            <person name="Lessard P.A."/>
            <person name="Luyten Y.A."/>
            <person name="Slatko B."/>
            <person name="Wood N."/>
            <person name="Wu B."/>
            <person name="Teplitski M."/>
            <person name="Mougous J.D."/>
            <person name="Ward N."/>
            <person name="Eisen J.A."/>
            <person name="Badger J.H."/>
            <person name="Distel D.L."/>
        </authorList>
    </citation>
    <scope>NUCLEOTIDE SEQUENCE [LARGE SCALE GENOMIC DNA]</scope>
    <source>
        <strain evidence="3">ATCC 39867 / T7901</strain>
    </source>
</reference>
<keyword evidence="2" id="KW-0413">Isomerase</keyword>
<dbReference type="PANTHER" id="PTHR43640">
    <property type="entry name" value="OS07G0260300 PROTEIN"/>
    <property type="match status" value="1"/>
</dbReference>
<dbReference type="Proteomes" id="UP000009080">
    <property type="component" value="Chromosome"/>
</dbReference>
<dbReference type="InterPro" id="IPR036249">
    <property type="entry name" value="Thioredoxin-like_sf"/>
</dbReference>
<evidence type="ECO:0000313" key="2">
    <source>
        <dbReference type="EMBL" id="ACR13340.1"/>
    </source>
</evidence>
<gene>
    <name evidence="2" type="ordered locus">TERTU_0431</name>
</gene>
<dbReference type="eggNOG" id="COG0526">
    <property type="taxonomic scope" value="Bacteria"/>
</dbReference>
<dbReference type="EMBL" id="CP001614">
    <property type="protein sequence ID" value="ACR13340.1"/>
    <property type="molecule type" value="Genomic_DNA"/>
</dbReference>
<dbReference type="Pfam" id="PF00578">
    <property type="entry name" value="AhpC-TSA"/>
    <property type="match status" value="1"/>
</dbReference>
<dbReference type="InterPro" id="IPR013766">
    <property type="entry name" value="Thioredoxin_domain"/>
</dbReference>
<dbReference type="OrthoDB" id="9809746at2"/>
<dbReference type="InterPro" id="IPR000866">
    <property type="entry name" value="AhpC/TSA"/>
</dbReference>
<evidence type="ECO:0000259" key="1">
    <source>
        <dbReference type="PROSITE" id="PS51352"/>
    </source>
</evidence>
<keyword evidence="3" id="KW-1185">Reference proteome</keyword>
<dbReference type="KEGG" id="ttu:TERTU_0431"/>
<feature type="domain" description="Thioredoxin" evidence="1">
    <location>
        <begin position="9"/>
        <end position="173"/>
    </location>
</feature>
<dbReference type="PANTHER" id="PTHR43640:SF1">
    <property type="entry name" value="THIOREDOXIN-DEPENDENT PEROXIREDOXIN"/>
    <property type="match status" value="1"/>
</dbReference>
<dbReference type="AlphaFoldDB" id="C5BMU5"/>
<sequence>MSLTESTMMALGTSAPDFSLPSTEGITVSLSDFNSSKLLVVVFMCNHCPYVIHISSALAELAEETMPMGVSFVGINSNDTQAYPADSFEKMREEKAFRGYPFAYLWDETQEVARAYDAACTPDIFVFDADRTLVYRGEFDGSRPDRISSGNYDSAKNPSTGETLRQVLQDLLNGKGAPTKQYPSMGCNIKWRDS</sequence>
<dbReference type="InterPro" id="IPR047262">
    <property type="entry name" value="PRX-like1"/>
</dbReference>
<dbReference type="STRING" id="377629.TERTU_0431"/>
<evidence type="ECO:0000313" key="3">
    <source>
        <dbReference type="Proteomes" id="UP000009080"/>
    </source>
</evidence>
<dbReference type="SUPFAM" id="SSF52833">
    <property type="entry name" value="Thioredoxin-like"/>
    <property type="match status" value="1"/>
</dbReference>
<protein>
    <submittedName>
        <fullName evidence="2">Thiol-disulfide isomerase and thioredoxin</fullName>
    </submittedName>
</protein>